<evidence type="ECO:0000313" key="2">
    <source>
        <dbReference type="EMBL" id="CAF1255315.1"/>
    </source>
</evidence>
<gene>
    <name evidence="2" type="ORF">GPM918_LOCUS26336</name>
    <name evidence="3" type="ORF">SRO942_LOCUS26464</name>
</gene>
<organism evidence="2 4">
    <name type="scientific">Didymodactylos carnosus</name>
    <dbReference type="NCBI Taxonomy" id="1234261"/>
    <lineage>
        <taxon>Eukaryota</taxon>
        <taxon>Metazoa</taxon>
        <taxon>Spiralia</taxon>
        <taxon>Gnathifera</taxon>
        <taxon>Rotifera</taxon>
        <taxon>Eurotatoria</taxon>
        <taxon>Bdelloidea</taxon>
        <taxon>Philodinida</taxon>
        <taxon>Philodinidae</taxon>
        <taxon>Didymodactylos</taxon>
    </lineage>
</organism>
<protein>
    <submittedName>
        <fullName evidence="2">Uncharacterized protein</fullName>
    </submittedName>
</protein>
<evidence type="ECO:0000256" key="1">
    <source>
        <dbReference type="SAM" id="MobiDB-lite"/>
    </source>
</evidence>
<keyword evidence="4" id="KW-1185">Reference proteome</keyword>
<evidence type="ECO:0000313" key="4">
    <source>
        <dbReference type="Proteomes" id="UP000663829"/>
    </source>
</evidence>
<accession>A0A815ABQ0</accession>
<name>A0A815ABQ0_9BILA</name>
<feature type="region of interest" description="Disordered" evidence="1">
    <location>
        <begin position="87"/>
        <end position="109"/>
    </location>
</feature>
<dbReference type="AlphaFoldDB" id="A0A815ABQ0"/>
<dbReference type="Proteomes" id="UP000681722">
    <property type="component" value="Unassembled WGS sequence"/>
</dbReference>
<proteinExistence type="predicted"/>
<dbReference type="EMBL" id="CAJNOQ010010569">
    <property type="protein sequence ID" value="CAF1255315.1"/>
    <property type="molecule type" value="Genomic_DNA"/>
</dbReference>
<comment type="caution">
    <text evidence="2">The sequence shown here is derived from an EMBL/GenBank/DDBJ whole genome shotgun (WGS) entry which is preliminary data.</text>
</comment>
<reference evidence="2" key="1">
    <citation type="submission" date="2021-02" db="EMBL/GenBank/DDBJ databases">
        <authorList>
            <person name="Nowell W R."/>
        </authorList>
    </citation>
    <scope>NUCLEOTIDE SEQUENCE</scope>
</reference>
<evidence type="ECO:0000313" key="3">
    <source>
        <dbReference type="EMBL" id="CAF4027357.1"/>
    </source>
</evidence>
<dbReference type="EMBL" id="CAJOBC010016303">
    <property type="protein sequence ID" value="CAF4027357.1"/>
    <property type="molecule type" value="Genomic_DNA"/>
</dbReference>
<dbReference type="OrthoDB" id="16820at2759"/>
<sequence>MPLKYAKVLTQCFGTYGATIKVLEEYDDIRRHATATVVHANRQEGSEILLQIVDEHSPNSFENLYDILSKETIDDLLIKYKRLAGFDPNEPNNESNLFAESAKCKAETA</sequence>
<dbReference type="Proteomes" id="UP000663829">
    <property type="component" value="Unassembled WGS sequence"/>
</dbReference>